<dbReference type="RefSeq" id="WP_274336992.1">
    <property type="nucleotide sequence ID" value="NZ_CP118101.1"/>
</dbReference>
<evidence type="ECO:0000313" key="2">
    <source>
        <dbReference type="EMBL" id="WDI04374.1"/>
    </source>
</evidence>
<dbReference type="EMBL" id="CP118101">
    <property type="protein sequence ID" value="WDH84692.1"/>
    <property type="molecule type" value="Genomic_DNA"/>
</dbReference>
<reference evidence="1 4" key="1">
    <citation type="submission" date="2023-02" db="EMBL/GenBank/DDBJ databases">
        <title>Pathogen: clinical or host-associated sample.</title>
        <authorList>
            <person name="Hergert J."/>
            <person name="Casey R."/>
            <person name="Wagner J."/>
            <person name="Young E.L."/>
            <person name="Oakeson K.F."/>
        </authorList>
    </citation>
    <scope>NUCLEOTIDE SEQUENCE</scope>
    <source>
        <strain evidence="2 4">2022CK-00829</strain>
        <strain evidence="1">2022CK-00830</strain>
    </source>
</reference>
<keyword evidence="4" id="KW-1185">Reference proteome</keyword>
<dbReference type="Proteomes" id="UP001220962">
    <property type="component" value="Chromosome"/>
</dbReference>
<dbReference type="Pfam" id="PF13030">
    <property type="entry name" value="DUF3891"/>
    <property type="match status" value="1"/>
</dbReference>
<protein>
    <submittedName>
        <fullName evidence="1">DUF3891 family protein</fullName>
    </submittedName>
</protein>
<proteinExistence type="predicted"/>
<accession>A0AAX3N538</accession>
<evidence type="ECO:0000313" key="3">
    <source>
        <dbReference type="Proteomes" id="UP001220962"/>
    </source>
</evidence>
<dbReference type="Proteomes" id="UP001221519">
    <property type="component" value="Chromosome"/>
</dbReference>
<dbReference type="AlphaFoldDB" id="A0AAX3N538"/>
<sequence>MIIREQAQHFIMIEQHEHARLSGEIASRLLPELFIKDTYKKDVLYAIYEHDRAWIRVDQVPIWNDKEKEPYYFVNYPYPVKLKMYQAGIEEVEEHSPYAAYLVSHHFTQFPDIQNGTDEFSIAFCEEEEHRQQRLRRAAAPQEAEVVDQHSRLLEFCDDLSLYVCMNEPGVTKQEEHPWFKNGLTQVSTADSDAPSLQAKWLDSQTVQVTPSPFVAPFQTELSYKRVSKQWIEEKGLSDACEQTPEMKQTLLFR</sequence>
<organism evidence="1 3">
    <name type="scientific">Paenibacillus urinalis</name>
    <dbReference type="NCBI Taxonomy" id="521520"/>
    <lineage>
        <taxon>Bacteria</taxon>
        <taxon>Bacillati</taxon>
        <taxon>Bacillota</taxon>
        <taxon>Bacilli</taxon>
        <taxon>Bacillales</taxon>
        <taxon>Paenibacillaceae</taxon>
        <taxon>Paenibacillus</taxon>
    </lineage>
</organism>
<dbReference type="EMBL" id="CP118108">
    <property type="protein sequence ID" value="WDI04374.1"/>
    <property type="molecule type" value="Genomic_DNA"/>
</dbReference>
<evidence type="ECO:0000313" key="4">
    <source>
        <dbReference type="Proteomes" id="UP001221519"/>
    </source>
</evidence>
<name>A0AAX3N538_9BACL</name>
<evidence type="ECO:0000313" key="1">
    <source>
        <dbReference type="EMBL" id="WDH84692.1"/>
    </source>
</evidence>
<dbReference type="InterPro" id="IPR024992">
    <property type="entry name" value="DUF3891"/>
</dbReference>
<gene>
    <name evidence="1" type="ORF">PUW23_10955</name>
    <name evidence="2" type="ORF">PUW25_10640</name>
</gene>